<keyword evidence="2" id="KW-0121">Carboxypeptidase</keyword>
<dbReference type="InterPro" id="IPR008969">
    <property type="entry name" value="CarboxyPept-like_regulatory"/>
</dbReference>
<name>A0A318V079_9SPHI</name>
<protein>
    <submittedName>
        <fullName evidence="2">Carboxypeptidase-like protein</fullName>
    </submittedName>
</protein>
<feature type="chain" id="PRO_5016296246" evidence="1">
    <location>
        <begin position="26"/>
        <end position="851"/>
    </location>
</feature>
<gene>
    <name evidence="2" type="ORF">B0O44_101730</name>
</gene>
<dbReference type="RefSeq" id="WP_110827312.1">
    <property type="nucleotide sequence ID" value="NZ_QKLU01000001.1"/>
</dbReference>
<sequence length="851" mass="98258">MKKQINRIIYILGLLLPLTAWSVSAQTVVSGVVTDSKDKDPLPYVTVLFKGTNIITKTDGDGKFSISTSESHTQLQFSFVGYKTKLVDIKAGQSQNIMVKLDPEATSLNEVVISRGKRPSYKNKGNPAVELIRKVIDHKEANRMESYDQVQFKQYEKMIFSMSNLSEKFKNKRLFRKYQFLFEEQDSSKIGGKNILPIFIEEKLSQNYFNKNPEKNKTIILGEKTVDYNSPLIDNKGLSQYFERMYAHINIYDNNISLLSNEFLSPIADASPTFYKFFITDTIKTHSPQLIELSFIPRNNTDILFEGKIYITMDGRYAVQDAFLTVNKNINLNFVRAMEVKLDFDKAPDDRYYLSKTRLLMDFGINKNKGGGFTGERTVTVKDYQINVKQPESVFQGPKVAIVPEADKRSEQYWTENRLDTLTAANLKIYKNIDTLSKMSSFKKTMDLVTLLFAGYKDFGPFEVGPVNTFYSFNSTEGLRLRLGGRTTPALSKRYYFETYAAYGFKDEKWKYFLSATYSLNNKSIYSFPQQYIRGSFQRDTKIPGQELQFVQEDNFLLSFKRGENNMLLYNDFYRLEFMNEFENHFSINVLFKKWNQKPGGSLYFNNIVNGQPNVVDHLNTTELTVGLRYAPNEKFYQGKIYRIPIFDRYPIFNLRYTAGLKGVFAGDYNYHNISGSIDKRFYLSQLGYADITAEGSYIFGKIPFPLMDIHRANQTYAYQLNSYNLMNFLEFVSDHYASVNIDQNFNGFFFNKIPLLKKLKLREIVSFKILYGGIRNENNPVNDPSLLSFPVNSAGVATTYSLGKEPYMEGSVGIGNIFKILRVDMVRRFSYLDHPVVSKYGVRARVKFDF</sequence>
<evidence type="ECO:0000256" key="1">
    <source>
        <dbReference type="SAM" id="SignalP"/>
    </source>
</evidence>
<dbReference type="Pfam" id="PF18939">
    <property type="entry name" value="DUF5686"/>
    <property type="match status" value="1"/>
</dbReference>
<dbReference type="Pfam" id="PF13715">
    <property type="entry name" value="CarbopepD_reg_2"/>
    <property type="match status" value="1"/>
</dbReference>
<feature type="signal peptide" evidence="1">
    <location>
        <begin position="1"/>
        <end position="25"/>
    </location>
</feature>
<dbReference type="Proteomes" id="UP000248198">
    <property type="component" value="Unassembled WGS sequence"/>
</dbReference>
<comment type="caution">
    <text evidence="2">The sequence shown here is derived from an EMBL/GenBank/DDBJ whole genome shotgun (WGS) entry which is preliminary data.</text>
</comment>
<accession>A0A318V079</accession>
<dbReference type="Gene3D" id="2.60.40.1120">
    <property type="entry name" value="Carboxypeptidase-like, regulatory domain"/>
    <property type="match status" value="1"/>
</dbReference>
<dbReference type="SUPFAM" id="SSF49464">
    <property type="entry name" value="Carboxypeptidase regulatory domain-like"/>
    <property type="match status" value="1"/>
</dbReference>
<keyword evidence="2" id="KW-0645">Protease</keyword>
<dbReference type="OrthoDB" id="983143at2"/>
<organism evidence="2 3">
    <name type="scientific">Pedobacter nutrimenti</name>
    <dbReference type="NCBI Taxonomy" id="1241337"/>
    <lineage>
        <taxon>Bacteria</taxon>
        <taxon>Pseudomonadati</taxon>
        <taxon>Bacteroidota</taxon>
        <taxon>Sphingobacteriia</taxon>
        <taxon>Sphingobacteriales</taxon>
        <taxon>Sphingobacteriaceae</taxon>
        <taxon>Pedobacter</taxon>
    </lineage>
</organism>
<keyword evidence="2" id="KW-0378">Hydrolase</keyword>
<dbReference type="InterPro" id="IPR043741">
    <property type="entry name" value="DUF5686"/>
</dbReference>
<dbReference type="EMBL" id="QKLU01000001">
    <property type="protein sequence ID" value="PYF77249.1"/>
    <property type="molecule type" value="Genomic_DNA"/>
</dbReference>
<evidence type="ECO:0000313" key="3">
    <source>
        <dbReference type="Proteomes" id="UP000248198"/>
    </source>
</evidence>
<dbReference type="GO" id="GO:0004180">
    <property type="term" value="F:carboxypeptidase activity"/>
    <property type="evidence" value="ECO:0007669"/>
    <property type="project" value="UniProtKB-KW"/>
</dbReference>
<keyword evidence="3" id="KW-1185">Reference proteome</keyword>
<proteinExistence type="predicted"/>
<keyword evidence="1" id="KW-0732">Signal</keyword>
<dbReference type="AlphaFoldDB" id="A0A318V079"/>
<reference evidence="2 3" key="1">
    <citation type="submission" date="2018-06" db="EMBL/GenBank/DDBJ databases">
        <title>Genomic Encyclopedia of Archaeal and Bacterial Type Strains, Phase II (KMG-II): from individual species to whole genera.</title>
        <authorList>
            <person name="Goeker M."/>
        </authorList>
    </citation>
    <scope>NUCLEOTIDE SEQUENCE [LARGE SCALE GENOMIC DNA]</scope>
    <source>
        <strain evidence="2 3">DSM 27372</strain>
    </source>
</reference>
<evidence type="ECO:0000313" key="2">
    <source>
        <dbReference type="EMBL" id="PYF77249.1"/>
    </source>
</evidence>